<sequence>MEVSRVIYAPLVFLHQSRTATTPFDDSIRFVRPALCFAYSRAPLNPKTTTEPMLVSDFLGHPSQGGGRSQYFHLLYSIFGASRGGLTCKIGTRKAVGSPGEAPTSEIIVNGSIVIVLKSRIGTELQKKLFLIHIYSESLPEQVSVCPSVPILDFRTITILPFTLGLRGRIFYEHLGNTAQDRAAAQYTCITTFVVIGLFTMKRSVNNKVHIIRGRQIFSSRTTSTITQSGSWKAMFYTLQRLNFIRSTPCIIHIFTFHSKINIVKFLTTLVQDGPWESPANECAFLELHYSRTITERLSNGKAQSQPVLFYEYTIRLICASGRSDTIDTSREGSAMVRSSHYCGIPHGASGGFGRRYWVNHECVILWAAIPADLLHLSTDLRNIVDFYTNLHGSNWFSLFQKTFYKSSDIIKKE</sequence>
<organism evidence="1 2">
    <name type="scientific">Nesidiocoris tenuis</name>
    <dbReference type="NCBI Taxonomy" id="355587"/>
    <lineage>
        <taxon>Eukaryota</taxon>
        <taxon>Metazoa</taxon>
        <taxon>Ecdysozoa</taxon>
        <taxon>Arthropoda</taxon>
        <taxon>Hexapoda</taxon>
        <taxon>Insecta</taxon>
        <taxon>Pterygota</taxon>
        <taxon>Neoptera</taxon>
        <taxon>Paraneoptera</taxon>
        <taxon>Hemiptera</taxon>
        <taxon>Heteroptera</taxon>
        <taxon>Panheteroptera</taxon>
        <taxon>Cimicomorpha</taxon>
        <taxon>Miridae</taxon>
        <taxon>Dicyphina</taxon>
        <taxon>Nesidiocoris</taxon>
    </lineage>
</organism>
<dbReference type="EMBL" id="CADCXU010023044">
    <property type="protein sequence ID" value="CAB0010499.1"/>
    <property type="molecule type" value="Genomic_DNA"/>
</dbReference>
<accession>A0A6H5H4R8</accession>
<protein>
    <submittedName>
        <fullName evidence="1">Uncharacterized protein</fullName>
    </submittedName>
</protein>
<evidence type="ECO:0000313" key="1">
    <source>
        <dbReference type="EMBL" id="CAB0010499.1"/>
    </source>
</evidence>
<evidence type="ECO:0000313" key="2">
    <source>
        <dbReference type="Proteomes" id="UP000479000"/>
    </source>
</evidence>
<keyword evidence="2" id="KW-1185">Reference proteome</keyword>
<name>A0A6H5H4R8_9HEMI</name>
<dbReference type="AlphaFoldDB" id="A0A6H5H4R8"/>
<proteinExistence type="predicted"/>
<dbReference type="Proteomes" id="UP000479000">
    <property type="component" value="Unassembled WGS sequence"/>
</dbReference>
<reference evidence="1 2" key="1">
    <citation type="submission" date="2020-02" db="EMBL/GenBank/DDBJ databases">
        <authorList>
            <person name="Ferguson B K."/>
        </authorList>
    </citation>
    <scope>NUCLEOTIDE SEQUENCE [LARGE SCALE GENOMIC DNA]</scope>
</reference>
<gene>
    <name evidence="1" type="ORF">NTEN_LOCUS15542</name>
</gene>